<dbReference type="Pfam" id="PF00905">
    <property type="entry name" value="Transpeptidase"/>
    <property type="match status" value="1"/>
</dbReference>
<evidence type="ECO:0000259" key="12">
    <source>
        <dbReference type="Pfam" id="PF00912"/>
    </source>
</evidence>
<dbReference type="PANTHER" id="PTHR32282:SF34">
    <property type="entry name" value="PENICILLIN-BINDING PROTEIN 1A"/>
    <property type="match status" value="1"/>
</dbReference>
<feature type="region of interest" description="Disordered" evidence="9">
    <location>
        <begin position="825"/>
        <end position="919"/>
    </location>
</feature>
<dbReference type="InterPro" id="IPR023346">
    <property type="entry name" value="Lysozyme-like_dom_sf"/>
</dbReference>
<evidence type="ECO:0000259" key="11">
    <source>
        <dbReference type="Pfam" id="PF00905"/>
    </source>
</evidence>
<evidence type="ECO:0000256" key="7">
    <source>
        <dbReference type="ARBA" id="ARBA00034000"/>
    </source>
</evidence>
<feature type="compositionally biased region" description="Gly residues" evidence="9">
    <location>
        <begin position="51"/>
        <end position="60"/>
    </location>
</feature>
<comment type="catalytic activity">
    <reaction evidence="7">
        <text>Preferential cleavage: (Ac)2-L-Lys-D-Ala-|-D-Ala. Also transpeptidation of peptidyl-alanyl moieties that are N-acyl substituents of D-alanine.</text>
        <dbReference type="EC" id="3.4.16.4"/>
    </reaction>
</comment>
<evidence type="ECO:0000256" key="9">
    <source>
        <dbReference type="SAM" id="MobiDB-lite"/>
    </source>
</evidence>
<feature type="compositionally biased region" description="Low complexity" evidence="9">
    <location>
        <begin position="61"/>
        <end position="73"/>
    </location>
</feature>
<evidence type="ECO:0000256" key="1">
    <source>
        <dbReference type="ARBA" id="ARBA00022645"/>
    </source>
</evidence>
<comment type="caution">
    <text evidence="13">The sequence shown here is derived from an EMBL/GenBank/DDBJ whole genome shotgun (WGS) entry which is preliminary data.</text>
</comment>
<dbReference type="InterPro" id="IPR012338">
    <property type="entry name" value="Beta-lactam/transpept-like"/>
</dbReference>
<evidence type="ECO:0000313" key="14">
    <source>
        <dbReference type="Proteomes" id="UP000599074"/>
    </source>
</evidence>
<keyword evidence="3" id="KW-0328">Glycosyltransferase</keyword>
<feature type="compositionally biased region" description="Basic and acidic residues" evidence="9">
    <location>
        <begin position="825"/>
        <end position="834"/>
    </location>
</feature>
<dbReference type="SUPFAM" id="SSF53955">
    <property type="entry name" value="Lysozyme-like"/>
    <property type="match status" value="1"/>
</dbReference>
<evidence type="ECO:0000256" key="8">
    <source>
        <dbReference type="ARBA" id="ARBA00049902"/>
    </source>
</evidence>
<dbReference type="InterPro" id="IPR001264">
    <property type="entry name" value="Glyco_trans_51"/>
</dbReference>
<dbReference type="AlphaFoldDB" id="A0A8J3WZJ6"/>
<dbReference type="PANTHER" id="PTHR32282">
    <property type="entry name" value="BINDING PROTEIN TRANSPEPTIDASE, PUTATIVE-RELATED"/>
    <property type="match status" value="1"/>
</dbReference>
<dbReference type="GO" id="GO:0009002">
    <property type="term" value="F:serine-type D-Ala-D-Ala carboxypeptidase activity"/>
    <property type="evidence" value="ECO:0007669"/>
    <property type="project" value="UniProtKB-EC"/>
</dbReference>
<keyword evidence="10" id="KW-0812">Transmembrane</keyword>
<keyword evidence="4" id="KW-0808">Transferase</keyword>
<evidence type="ECO:0000256" key="6">
    <source>
        <dbReference type="ARBA" id="ARBA00023268"/>
    </source>
</evidence>
<keyword evidence="14" id="KW-1185">Reference proteome</keyword>
<feature type="region of interest" description="Disordered" evidence="9">
    <location>
        <begin position="100"/>
        <end position="126"/>
    </location>
</feature>
<feature type="compositionally biased region" description="Low complexity" evidence="9">
    <location>
        <begin position="30"/>
        <end position="50"/>
    </location>
</feature>
<dbReference type="Pfam" id="PF00912">
    <property type="entry name" value="Transgly"/>
    <property type="match status" value="1"/>
</dbReference>
<feature type="transmembrane region" description="Helical" evidence="10">
    <location>
        <begin position="135"/>
        <end position="157"/>
    </location>
</feature>
<keyword evidence="10" id="KW-1133">Transmembrane helix</keyword>
<keyword evidence="2" id="KW-0645">Protease</keyword>
<sequence length="919" mass="96380">MNDGDPNAPRRGRAQVPGSPGGPAGGNPFGGMPMADGSGASSGRARVGRASVGGAGGGAAGRAPVGGAAGSAGRARVPVQSGAAGRATVGRASVSAGAADDVIENRGSSGRPAKGSPPSGAAAARAKRARRRNMILGAFALFIMIAGGTVVGGTFFYDDVALPKDLPQREQSTTIYYSDNKTEMGKIGNQNRTIIPSDQIPKDVKNAVVATENKTFYTDRGISYTGIARAAWNNMTGGERQGASTITQQYAREVAELKGITYSRKLREAVLAMKLNDTYDKDKILTAYLNTVYFGRNSYGIEAAAQAYFGKSAKQLDAAEGMALAAMIKNPAGGPNGLSYYDGTVQPEQAVARFESIKPNMVEMKFITPEQAATLKYPPMKRYDPSDPAFAPQWGLDRPTGNVLHNVIDELTHMTDAKGNPMFPDLEAGGYRIVTTIDKNMQDQAEKYASGKLKDSPLASAKAGAIQGVPPEQNKVVAALVSVEPYSGRVKAYYGGPNGAEQDVAGVWRDKILSPDKKDDWAGFGRHAPASSFKVYTLGAALREGISVNSYWDAPATKKYDGEPGEIRNAEGNGKCAAGQTCRLWEATAQSLNVPFYDLTKQIGPSKVLEFARDAGVRYIWDDNGKKYDLNPTGPIKDPLNDAHVGIGQFRVTVLDHANGVATLAARGARAQAHFVSQVYKGSALLYKEAFKPAQIRGFTQQMADDEAYALQKVLSSTNPGLQLANQRVAAAKTGTWQATEGASDTKNNGNSNAWMVGYIAPDLTKKPQQFYGLATAVWMGALKGDSVPITIGRSPMFGSSGPGKIWKGYMDVVTTSMPKTKFAEPKFVGDDSRGNVAAPVAPPPADPNAGQPGGICIPPFCQPGQQQPGGPGQPGQPPAQPGVVPGNGNGNGNGHGNGGQGGGGPAPGTPAVFPFRRN</sequence>
<dbReference type="GO" id="GO:0006508">
    <property type="term" value="P:proteolysis"/>
    <property type="evidence" value="ECO:0007669"/>
    <property type="project" value="UniProtKB-KW"/>
</dbReference>
<reference evidence="13" key="1">
    <citation type="submission" date="2021-01" db="EMBL/GenBank/DDBJ databases">
        <title>Whole genome shotgun sequence of Planosporangium mesophilum NBRC 109066.</title>
        <authorList>
            <person name="Komaki H."/>
            <person name="Tamura T."/>
        </authorList>
    </citation>
    <scope>NUCLEOTIDE SEQUENCE</scope>
    <source>
        <strain evidence="13">NBRC 109066</strain>
    </source>
</reference>
<feature type="domain" description="Penicillin-binding protein transpeptidase" evidence="11">
    <location>
        <begin position="481"/>
        <end position="760"/>
    </location>
</feature>
<keyword evidence="1" id="KW-0121">Carboxypeptidase</keyword>
<dbReference type="GO" id="GO:0030288">
    <property type="term" value="C:outer membrane-bounded periplasmic space"/>
    <property type="evidence" value="ECO:0007669"/>
    <property type="project" value="TreeGrafter"/>
</dbReference>
<dbReference type="EMBL" id="BOON01000017">
    <property type="protein sequence ID" value="GII22297.1"/>
    <property type="molecule type" value="Genomic_DNA"/>
</dbReference>
<name>A0A8J3WZJ6_9ACTN</name>
<feature type="compositionally biased region" description="Gly residues" evidence="9">
    <location>
        <begin position="886"/>
        <end position="907"/>
    </location>
</feature>
<dbReference type="SUPFAM" id="SSF56601">
    <property type="entry name" value="beta-lactamase/transpeptidase-like"/>
    <property type="match status" value="1"/>
</dbReference>
<accession>A0A8J3WZJ6</accession>
<evidence type="ECO:0000256" key="10">
    <source>
        <dbReference type="SAM" id="Phobius"/>
    </source>
</evidence>
<gene>
    <name evidence="13" type="primary">ponA1</name>
    <name evidence="13" type="ORF">Pme01_18940</name>
</gene>
<dbReference type="InterPro" id="IPR001460">
    <property type="entry name" value="PCN-bd_Tpept"/>
</dbReference>
<feature type="domain" description="Glycosyl transferase family 51" evidence="12">
    <location>
        <begin position="182"/>
        <end position="353"/>
    </location>
</feature>
<dbReference type="Gene3D" id="1.10.3810.10">
    <property type="entry name" value="Biosynthetic peptidoglycan transglycosylase-like"/>
    <property type="match status" value="1"/>
</dbReference>
<evidence type="ECO:0000313" key="13">
    <source>
        <dbReference type="EMBL" id="GII22297.1"/>
    </source>
</evidence>
<comment type="catalytic activity">
    <reaction evidence="8">
        <text>[GlcNAc-(1-&gt;4)-Mur2Ac(oyl-L-Ala-gamma-D-Glu-L-Lys-D-Ala-D-Ala)](n)-di-trans,octa-cis-undecaprenyl diphosphate + beta-D-GlcNAc-(1-&gt;4)-Mur2Ac(oyl-L-Ala-gamma-D-Glu-L-Lys-D-Ala-D-Ala)-di-trans,octa-cis-undecaprenyl diphosphate = [GlcNAc-(1-&gt;4)-Mur2Ac(oyl-L-Ala-gamma-D-Glu-L-Lys-D-Ala-D-Ala)](n+1)-di-trans,octa-cis-undecaprenyl diphosphate + di-trans,octa-cis-undecaprenyl diphosphate + H(+)</text>
        <dbReference type="Rhea" id="RHEA:23708"/>
        <dbReference type="Rhea" id="RHEA-COMP:9602"/>
        <dbReference type="Rhea" id="RHEA-COMP:9603"/>
        <dbReference type="ChEBI" id="CHEBI:15378"/>
        <dbReference type="ChEBI" id="CHEBI:58405"/>
        <dbReference type="ChEBI" id="CHEBI:60033"/>
        <dbReference type="ChEBI" id="CHEBI:78435"/>
        <dbReference type="EC" id="2.4.99.28"/>
    </reaction>
</comment>
<evidence type="ECO:0000256" key="4">
    <source>
        <dbReference type="ARBA" id="ARBA00022679"/>
    </source>
</evidence>
<organism evidence="13 14">
    <name type="scientific">Planosporangium mesophilum</name>
    <dbReference type="NCBI Taxonomy" id="689768"/>
    <lineage>
        <taxon>Bacteria</taxon>
        <taxon>Bacillati</taxon>
        <taxon>Actinomycetota</taxon>
        <taxon>Actinomycetes</taxon>
        <taxon>Micromonosporales</taxon>
        <taxon>Micromonosporaceae</taxon>
        <taxon>Planosporangium</taxon>
    </lineage>
</organism>
<keyword evidence="5" id="KW-0378">Hydrolase</keyword>
<protein>
    <submittedName>
        <fullName evidence="13">Bifunctional penicillin-binding protein 1A/1B</fullName>
    </submittedName>
</protein>
<dbReference type="InterPro" id="IPR050396">
    <property type="entry name" value="Glycosyltr_51/Transpeptidase"/>
</dbReference>
<dbReference type="Gene3D" id="3.40.710.10">
    <property type="entry name" value="DD-peptidase/beta-lactamase superfamily"/>
    <property type="match status" value="1"/>
</dbReference>
<feature type="compositionally biased region" description="Gly residues" evidence="9">
    <location>
        <begin position="19"/>
        <end position="29"/>
    </location>
</feature>
<keyword evidence="6" id="KW-0511">Multifunctional enzyme</keyword>
<feature type="compositionally biased region" description="Low complexity" evidence="9">
    <location>
        <begin position="106"/>
        <end position="124"/>
    </location>
</feature>
<dbReference type="Proteomes" id="UP000599074">
    <property type="component" value="Unassembled WGS sequence"/>
</dbReference>
<feature type="region of interest" description="Disordered" evidence="9">
    <location>
        <begin position="1"/>
        <end position="73"/>
    </location>
</feature>
<evidence type="ECO:0000256" key="2">
    <source>
        <dbReference type="ARBA" id="ARBA00022670"/>
    </source>
</evidence>
<proteinExistence type="predicted"/>
<dbReference type="GO" id="GO:0008658">
    <property type="term" value="F:penicillin binding"/>
    <property type="evidence" value="ECO:0007669"/>
    <property type="project" value="InterPro"/>
</dbReference>
<keyword evidence="10" id="KW-0472">Membrane</keyword>
<evidence type="ECO:0000256" key="3">
    <source>
        <dbReference type="ARBA" id="ARBA00022676"/>
    </source>
</evidence>
<dbReference type="GO" id="GO:0008955">
    <property type="term" value="F:peptidoglycan glycosyltransferase activity"/>
    <property type="evidence" value="ECO:0007669"/>
    <property type="project" value="UniProtKB-EC"/>
</dbReference>
<dbReference type="GO" id="GO:0009252">
    <property type="term" value="P:peptidoglycan biosynthetic process"/>
    <property type="evidence" value="ECO:0007669"/>
    <property type="project" value="TreeGrafter"/>
</dbReference>
<dbReference type="InterPro" id="IPR036950">
    <property type="entry name" value="PBP_transglycosylase"/>
</dbReference>
<evidence type="ECO:0000256" key="5">
    <source>
        <dbReference type="ARBA" id="ARBA00022801"/>
    </source>
</evidence>
<dbReference type="RefSeq" id="WP_168113683.1">
    <property type="nucleotide sequence ID" value="NZ_BOON01000017.1"/>
</dbReference>